<protein>
    <submittedName>
        <fullName evidence="2">Uncharacterized protein</fullName>
    </submittedName>
</protein>
<evidence type="ECO:0000313" key="2">
    <source>
        <dbReference type="EMBL" id="KAL2645091.1"/>
    </source>
</evidence>
<gene>
    <name evidence="2" type="ORF">R1flu_012678</name>
</gene>
<evidence type="ECO:0000313" key="3">
    <source>
        <dbReference type="Proteomes" id="UP001605036"/>
    </source>
</evidence>
<dbReference type="EMBL" id="JBHFFA010000002">
    <property type="protein sequence ID" value="KAL2645091.1"/>
    <property type="molecule type" value="Genomic_DNA"/>
</dbReference>
<sequence length="73" mass="8540">MSGEGKKRKIKRKKISNKQESDKESSHEEAADGEKKEGRDRGKEVFDNLKEEGDDGRRILTRKIVFFLQLEFK</sequence>
<comment type="caution">
    <text evidence="2">The sequence shown here is derived from an EMBL/GenBank/DDBJ whole genome shotgun (WGS) entry which is preliminary data.</text>
</comment>
<proteinExistence type="predicted"/>
<organism evidence="2 3">
    <name type="scientific">Riccia fluitans</name>
    <dbReference type="NCBI Taxonomy" id="41844"/>
    <lineage>
        <taxon>Eukaryota</taxon>
        <taxon>Viridiplantae</taxon>
        <taxon>Streptophyta</taxon>
        <taxon>Embryophyta</taxon>
        <taxon>Marchantiophyta</taxon>
        <taxon>Marchantiopsida</taxon>
        <taxon>Marchantiidae</taxon>
        <taxon>Marchantiales</taxon>
        <taxon>Ricciaceae</taxon>
        <taxon>Riccia</taxon>
    </lineage>
</organism>
<reference evidence="2 3" key="1">
    <citation type="submission" date="2024-09" db="EMBL/GenBank/DDBJ databases">
        <title>Chromosome-scale assembly of Riccia fluitans.</title>
        <authorList>
            <person name="Paukszto L."/>
            <person name="Sawicki J."/>
            <person name="Karawczyk K."/>
            <person name="Piernik-Szablinska J."/>
            <person name="Szczecinska M."/>
            <person name="Mazdziarz M."/>
        </authorList>
    </citation>
    <scope>NUCLEOTIDE SEQUENCE [LARGE SCALE GENOMIC DNA]</scope>
    <source>
        <strain evidence="2">Rf_01</strain>
        <tissue evidence="2">Aerial parts of the thallus</tissue>
    </source>
</reference>
<feature type="compositionally biased region" description="Basic and acidic residues" evidence="1">
    <location>
        <begin position="17"/>
        <end position="52"/>
    </location>
</feature>
<accession>A0ABD1ZBM9</accession>
<name>A0ABD1ZBM9_9MARC</name>
<dbReference type="AlphaFoldDB" id="A0ABD1ZBM9"/>
<evidence type="ECO:0000256" key="1">
    <source>
        <dbReference type="SAM" id="MobiDB-lite"/>
    </source>
</evidence>
<feature type="compositionally biased region" description="Basic residues" evidence="1">
    <location>
        <begin position="1"/>
        <end position="16"/>
    </location>
</feature>
<dbReference type="Proteomes" id="UP001605036">
    <property type="component" value="Unassembled WGS sequence"/>
</dbReference>
<feature type="region of interest" description="Disordered" evidence="1">
    <location>
        <begin position="1"/>
        <end position="52"/>
    </location>
</feature>
<keyword evidence="3" id="KW-1185">Reference proteome</keyword>